<evidence type="ECO:0000259" key="7">
    <source>
        <dbReference type="Pfam" id="PF02272"/>
    </source>
</evidence>
<keyword evidence="5 9" id="KW-0269">Exonuclease</keyword>
<dbReference type="InterPro" id="IPR051673">
    <property type="entry name" value="SSDNA_exonuclease_RecJ"/>
</dbReference>
<evidence type="ECO:0000256" key="1">
    <source>
        <dbReference type="ARBA" id="ARBA00005915"/>
    </source>
</evidence>
<gene>
    <name evidence="9" type="primary">recJ</name>
    <name evidence="9" type="ORF">COV01_00380</name>
</gene>
<reference evidence="10" key="1">
    <citation type="submission" date="2017-09" db="EMBL/GenBank/DDBJ databases">
        <title>Depth-based differentiation of microbial function through sediment-hosted aquifers and enrichment of novel symbionts in the deep terrestrial subsurface.</title>
        <authorList>
            <person name="Probst A.J."/>
            <person name="Ladd B."/>
            <person name="Jarett J.K."/>
            <person name="Geller-Mcgrath D.E."/>
            <person name="Sieber C.M.K."/>
            <person name="Emerson J.B."/>
            <person name="Anantharaman K."/>
            <person name="Thomas B.C."/>
            <person name="Malmstrom R."/>
            <person name="Stieglmeier M."/>
            <person name="Klingl A."/>
            <person name="Woyke T."/>
            <person name="Ryan C.M."/>
            <person name="Banfield J.F."/>
        </authorList>
    </citation>
    <scope>NUCLEOTIDE SEQUENCE [LARGE SCALE GENOMIC DNA]</scope>
</reference>
<protein>
    <recommendedName>
        <fullName evidence="2">Single-stranded-DNA-specific exonuclease RecJ</fullName>
    </recommendedName>
</protein>
<evidence type="ECO:0000313" key="10">
    <source>
        <dbReference type="Proteomes" id="UP000228700"/>
    </source>
</evidence>
<keyword evidence="3" id="KW-0540">Nuclease</keyword>
<dbReference type="GO" id="GO:0006310">
    <property type="term" value="P:DNA recombination"/>
    <property type="evidence" value="ECO:0007669"/>
    <property type="project" value="InterPro"/>
</dbReference>
<dbReference type="Pfam" id="PF02272">
    <property type="entry name" value="DHHA1"/>
    <property type="match status" value="1"/>
</dbReference>
<dbReference type="PANTHER" id="PTHR30255">
    <property type="entry name" value="SINGLE-STRANDED-DNA-SPECIFIC EXONUCLEASE RECJ"/>
    <property type="match status" value="1"/>
</dbReference>
<dbReference type="InterPro" id="IPR038763">
    <property type="entry name" value="DHH_sf"/>
</dbReference>
<dbReference type="PANTHER" id="PTHR30255:SF2">
    <property type="entry name" value="SINGLE-STRANDED-DNA-SPECIFIC EXONUCLEASE RECJ"/>
    <property type="match status" value="1"/>
</dbReference>
<dbReference type="EMBL" id="PFEQ01000001">
    <property type="protein sequence ID" value="PJE74481.1"/>
    <property type="molecule type" value="Genomic_DNA"/>
</dbReference>
<proteinExistence type="inferred from homology"/>
<dbReference type="GO" id="GO:0008409">
    <property type="term" value="F:5'-3' exonuclease activity"/>
    <property type="evidence" value="ECO:0007669"/>
    <property type="project" value="InterPro"/>
</dbReference>
<dbReference type="InterPro" id="IPR004610">
    <property type="entry name" value="RecJ"/>
</dbReference>
<dbReference type="Pfam" id="PF17768">
    <property type="entry name" value="RecJ_OB"/>
    <property type="match status" value="1"/>
</dbReference>
<dbReference type="Pfam" id="PF01368">
    <property type="entry name" value="DHH"/>
    <property type="match status" value="1"/>
</dbReference>
<evidence type="ECO:0000256" key="2">
    <source>
        <dbReference type="ARBA" id="ARBA00019841"/>
    </source>
</evidence>
<comment type="similarity">
    <text evidence="1">Belongs to the RecJ family.</text>
</comment>
<evidence type="ECO:0000259" key="6">
    <source>
        <dbReference type="Pfam" id="PF01368"/>
    </source>
</evidence>
<comment type="caution">
    <text evidence="9">The sequence shown here is derived from an EMBL/GenBank/DDBJ whole genome shotgun (WGS) entry which is preliminary data.</text>
</comment>
<dbReference type="InterPro" id="IPR001667">
    <property type="entry name" value="DDH_dom"/>
</dbReference>
<dbReference type="InterPro" id="IPR003156">
    <property type="entry name" value="DHHA1_dom"/>
</dbReference>
<evidence type="ECO:0000259" key="8">
    <source>
        <dbReference type="Pfam" id="PF17768"/>
    </source>
</evidence>
<evidence type="ECO:0000256" key="5">
    <source>
        <dbReference type="ARBA" id="ARBA00022839"/>
    </source>
</evidence>
<evidence type="ECO:0000256" key="4">
    <source>
        <dbReference type="ARBA" id="ARBA00022801"/>
    </source>
</evidence>
<organism evidence="9 10">
    <name type="scientific">Candidatus Taylorbacteria bacterium CG10_big_fil_rev_8_21_14_0_10_41_48</name>
    <dbReference type="NCBI Taxonomy" id="1975024"/>
    <lineage>
        <taxon>Bacteria</taxon>
        <taxon>Candidatus Tayloriibacteriota</taxon>
    </lineage>
</organism>
<dbReference type="AlphaFoldDB" id="A0A2M8LD62"/>
<accession>A0A2M8LD62</accession>
<dbReference type="Proteomes" id="UP000228700">
    <property type="component" value="Unassembled WGS sequence"/>
</dbReference>
<evidence type="ECO:0000256" key="3">
    <source>
        <dbReference type="ARBA" id="ARBA00022722"/>
    </source>
</evidence>
<dbReference type="SUPFAM" id="SSF64182">
    <property type="entry name" value="DHH phosphoesterases"/>
    <property type="match status" value="1"/>
</dbReference>
<feature type="domain" description="RecJ OB" evidence="8">
    <location>
        <begin position="457"/>
        <end position="565"/>
    </location>
</feature>
<evidence type="ECO:0000313" key="9">
    <source>
        <dbReference type="EMBL" id="PJE74481.1"/>
    </source>
</evidence>
<feature type="domain" description="DDH" evidence="6">
    <location>
        <begin position="75"/>
        <end position="209"/>
    </location>
</feature>
<name>A0A2M8LD62_9BACT</name>
<dbReference type="Gene3D" id="3.10.310.30">
    <property type="match status" value="1"/>
</dbReference>
<dbReference type="GO" id="GO:0006281">
    <property type="term" value="P:DNA repair"/>
    <property type="evidence" value="ECO:0007669"/>
    <property type="project" value="InterPro"/>
</dbReference>
<sequence length="567" mass="62798">MGYMKYRVRDIPTEKPTGFSDLVANLLGSRGIKSDSEAQAFISPDYETHTHDPFLMKDMDKVVDRIYRAVKSGDKIIIFSDYDADGIPGGVVLHDLFKKIGYANFENYIPHRHDEGFGLNEKAIAGFSEKKVNLLITIDCGIADIDKVALAESLSIDVIVTDHHLPHGALPPAYAILNPKQEGCTYPEKMLCGAGVIFKCVQAFVKKYGTEFDISDGWEKWLLDMVGIATLSDMVPLTGENRVFAYYGLKVLRKTRRPGLVALYNKLRIRPHDIVEDDIGFSITPRINAASRMGRPEDAFKLLATDSESEAGSLAETLEHVNNERKGTVASLVKEIRKIMSERDFSDKHVIVIGNPSWRPALLGLAANSFAGEYNKPVFLWGRDGEGCVKGSCRSGGGVSVFALMENAHETFSDFGGHGASGGFSVAEEAIHHLEDALNEAYVKAGHISIETEDIADADITLDRVTWETYRDIEALAPYGTGNEKPLFVFRDSLISEIKAFGKEKNHTEILFSDSSGRKLSAIQFFVTPASFGDRAEVGKKVDFVGHMEKSNFKRYPELRLRIVDIL</sequence>
<dbReference type="Gene3D" id="3.90.1640.30">
    <property type="match status" value="1"/>
</dbReference>
<dbReference type="InterPro" id="IPR041122">
    <property type="entry name" value="RecJ_OB"/>
</dbReference>
<feature type="domain" description="DHHA1" evidence="7">
    <location>
        <begin position="350"/>
        <end position="441"/>
    </location>
</feature>
<dbReference type="NCBIfam" id="TIGR00644">
    <property type="entry name" value="recJ"/>
    <property type="match status" value="1"/>
</dbReference>
<dbReference type="GO" id="GO:0003676">
    <property type="term" value="F:nucleic acid binding"/>
    <property type="evidence" value="ECO:0007669"/>
    <property type="project" value="InterPro"/>
</dbReference>
<keyword evidence="4" id="KW-0378">Hydrolase</keyword>